<feature type="non-terminal residue" evidence="2">
    <location>
        <position position="56"/>
    </location>
</feature>
<feature type="compositionally biased region" description="Polar residues" evidence="1">
    <location>
        <begin position="1"/>
        <end position="11"/>
    </location>
</feature>
<sequence length="56" mass="5993">DDLASSTSNPEPSLPSPRCAEPKPEPTNDREPEPAATDESSPYGATELRLAVEQEL</sequence>
<proteinExistence type="predicted"/>
<evidence type="ECO:0008006" key="4">
    <source>
        <dbReference type="Google" id="ProtNLM"/>
    </source>
</evidence>
<evidence type="ECO:0000313" key="2">
    <source>
        <dbReference type="EMBL" id="KAL0164033.1"/>
    </source>
</evidence>
<accession>A0ABD0NQ09</accession>
<evidence type="ECO:0000313" key="3">
    <source>
        <dbReference type="Proteomes" id="UP001529510"/>
    </source>
</evidence>
<name>A0ABD0NQ09_CIRMR</name>
<dbReference type="EMBL" id="JAMKFB020000020">
    <property type="protein sequence ID" value="KAL0164033.1"/>
    <property type="molecule type" value="Genomic_DNA"/>
</dbReference>
<dbReference type="Proteomes" id="UP001529510">
    <property type="component" value="Unassembled WGS sequence"/>
</dbReference>
<protein>
    <recommendedName>
        <fullName evidence="4">Peroxisome proliferator activated receptor gamma</fullName>
    </recommendedName>
</protein>
<comment type="caution">
    <text evidence="2">The sequence shown here is derived from an EMBL/GenBank/DDBJ whole genome shotgun (WGS) entry which is preliminary data.</text>
</comment>
<feature type="non-terminal residue" evidence="2">
    <location>
        <position position="1"/>
    </location>
</feature>
<reference evidence="2 3" key="1">
    <citation type="submission" date="2024-05" db="EMBL/GenBank/DDBJ databases">
        <title>Genome sequencing and assembly of Indian major carp, Cirrhinus mrigala (Hamilton, 1822).</title>
        <authorList>
            <person name="Mohindra V."/>
            <person name="Chowdhury L.M."/>
            <person name="Lal K."/>
            <person name="Jena J.K."/>
        </authorList>
    </citation>
    <scope>NUCLEOTIDE SEQUENCE [LARGE SCALE GENOMIC DNA]</scope>
    <source>
        <strain evidence="2">CM1030</strain>
        <tissue evidence="2">Blood</tissue>
    </source>
</reference>
<evidence type="ECO:0000256" key="1">
    <source>
        <dbReference type="SAM" id="MobiDB-lite"/>
    </source>
</evidence>
<feature type="region of interest" description="Disordered" evidence="1">
    <location>
        <begin position="1"/>
        <end position="56"/>
    </location>
</feature>
<keyword evidence="3" id="KW-1185">Reference proteome</keyword>
<organism evidence="2 3">
    <name type="scientific">Cirrhinus mrigala</name>
    <name type="common">Mrigala</name>
    <dbReference type="NCBI Taxonomy" id="683832"/>
    <lineage>
        <taxon>Eukaryota</taxon>
        <taxon>Metazoa</taxon>
        <taxon>Chordata</taxon>
        <taxon>Craniata</taxon>
        <taxon>Vertebrata</taxon>
        <taxon>Euteleostomi</taxon>
        <taxon>Actinopterygii</taxon>
        <taxon>Neopterygii</taxon>
        <taxon>Teleostei</taxon>
        <taxon>Ostariophysi</taxon>
        <taxon>Cypriniformes</taxon>
        <taxon>Cyprinidae</taxon>
        <taxon>Labeoninae</taxon>
        <taxon>Labeonini</taxon>
        <taxon>Cirrhinus</taxon>
    </lineage>
</organism>
<feature type="compositionally biased region" description="Basic and acidic residues" evidence="1">
    <location>
        <begin position="20"/>
        <end position="33"/>
    </location>
</feature>
<gene>
    <name evidence="2" type="ORF">M9458_039786</name>
</gene>
<dbReference type="AlphaFoldDB" id="A0ABD0NQ09"/>